<dbReference type="AlphaFoldDB" id="A0A9X1VVQ5"/>
<reference evidence="2" key="1">
    <citation type="submission" date="2022-03" db="EMBL/GenBank/DDBJ databases">
        <authorList>
            <person name="Woo C.Y."/>
        </authorList>
    </citation>
    <scope>NUCLEOTIDE SEQUENCE</scope>
    <source>
        <strain evidence="2">CYS-02</strain>
    </source>
</reference>
<dbReference type="PROSITE" id="PS51257">
    <property type="entry name" value="PROKAR_LIPOPROTEIN"/>
    <property type="match status" value="1"/>
</dbReference>
<keyword evidence="1" id="KW-0472">Membrane</keyword>
<feature type="transmembrane region" description="Helical" evidence="1">
    <location>
        <begin position="50"/>
        <end position="69"/>
    </location>
</feature>
<evidence type="ECO:0000313" key="2">
    <source>
        <dbReference type="EMBL" id="MCJ0762899.1"/>
    </source>
</evidence>
<dbReference type="EMBL" id="JALGBI010000001">
    <property type="protein sequence ID" value="MCJ0762899.1"/>
    <property type="molecule type" value="Genomic_DNA"/>
</dbReference>
<proteinExistence type="predicted"/>
<dbReference type="Proteomes" id="UP001139447">
    <property type="component" value="Unassembled WGS sequence"/>
</dbReference>
<organism evidence="2 3">
    <name type="scientific">Variovorax terrae</name>
    <dbReference type="NCBI Taxonomy" id="2923278"/>
    <lineage>
        <taxon>Bacteria</taxon>
        <taxon>Pseudomonadati</taxon>
        <taxon>Pseudomonadota</taxon>
        <taxon>Betaproteobacteria</taxon>
        <taxon>Burkholderiales</taxon>
        <taxon>Comamonadaceae</taxon>
        <taxon>Variovorax</taxon>
    </lineage>
</organism>
<keyword evidence="1" id="KW-1133">Transmembrane helix</keyword>
<accession>A0A9X1VVQ5</accession>
<evidence type="ECO:0000313" key="3">
    <source>
        <dbReference type="Proteomes" id="UP001139447"/>
    </source>
</evidence>
<evidence type="ECO:0008006" key="4">
    <source>
        <dbReference type="Google" id="ProtNLM"/>
    </source>
</evidence>
<sequence length="81" mass="8662">MWRSWLMWTAWPAFLAACLLEAGVFALVDPQDLGGPGAALGLSRLGVYTLAFFVFWIVAMASGGLTLLLSRASDVSGRTGR</sequence>
<dbReference type="RefSeq" id="WP_243305466.1">
    <property type="nucleotide sequence ID" value="NZ_JALGBI010000001.1"/>
</dbReference>
<keyword evidence="3" id="KW-1185">Reference proteome</keyword>
<name>A0A9X1VVQ5_9BURK</name>
<gene>
    <name evidence="2" type="ORF">MMF98_06715</name>
</gene>
<evidence type="ECO:0000256" key="1">
    <source>
        <dbReference type="SAM" id="Phobius"/>
    </source>
</evidence>
<comment type="caution">
    <text evidence="2">The sequence shown here is derived from an EMBL/GenBank/DDBJ whole genome shotgun (WGS) entry which is preliminary data.</text>
</comment>
<protein>
    <recommendedName>
        <fullName evidence="4">Transmembrane protein</fullName>
    </recommendedName>
</protein>
<keyword evidence="1" id="KW-0812">Transmembrane</keyword>